<evidence type="ECO:0000313" key="2">
    <source>
        <dbReference type="Proteomes" id="UP000663760"/>
    </source>
</evidence>
<name>A0A7I8KFG1_SPIIN</name>
<organism evidence="1 2">
    <name type="scientific">Spirodela intermedia</name>
    <name type="common">Intermediate duckweed</name>
    <dbReference type="NCBI Taxonomy" id="51605"/>
    <lineage>
        <taxon>Eukaryota</taxon>
        <taxon>Viridiplantae</taxon>
        <taxon>Streptophyta</taxon>
        <taxon>Embryophyta</taxon>
        <taxon>Tracheophyta</taxon>
        <taxon>Spermatophyta</taxon>
        <taxon>Magnoliopsida</taxon>
        <taxon>Liliopsida</taxon>
        <taxon>Araceae</taxon>
        <taxon>Lemnoideae</taxon>
        <taxon>Spirodela</taxon>
    </lineage>
</organism>
<reference evidence="1" key="1">
    <citation type="submission" date="2020-02" db="EMBL/GenBank/DDBJ databases">
        <authorList>
            <person name="Scholz U."/>
            <person name="Mascher M."/>
            <person name="Fiebig A."/>
        </authorList>
    </citation>
    <scope>NUCLEOTIDE SEQUENCE</scope>
</reference>
<accession>A0A7I8KFG1</accession>
<dbReference type="Proteomes" id="UP000663760">
    <property type="component" value="Chromosome 5"/>
</dbReference>
<gene>
    <name evidence="1" type="ORF">SI8410_05006481</name>
</gene>
<dbReference type="EMBL" id="LR746268">
    <property type="protein sequence ID" value="CAA7395818.1"/>
    <property type="molecule type" value="Genomic_DNA"/>
</dbReference>
<protein>
    <submittedName>
        <fullName evidence="1">Uncharacterized protein</fullName>
    </submittedName>
</protein>
<dbReference type="OrthoDB" id="1990337at2759"/>
<sequence length="141" mass="15932">MKQAPQVLQLCERLNWLATNLRSSARSAKASTSSRALTVRVEEGRFKLGLGIRAQVRSSSPQKSPGRRVMELKKPLRPPLVVELSNRPLITKSISFTGSPSRTINVPCHCHYIQHYWVRYITKMIKSQASTIISNLGTRLY</sequence>
<keyword evidence="2" id="KW-1185">Reference proteome</keyword>
<proteinExistence type="predicted"/>
<dbReference type="AlphaFoldDB" id="A0A7I8KFG1"/>
<evidence type="ECO:0000313" key="1">
    <source>
        <dbReference type="EMBL" id="CAA7395818.1"/>
    </source>
</evidence>